<protein>
    <submittedName>
        <fullName evidence="2">DinB family protein</fullName>
    </submittedName>
</protein>
<sequence length="151" mass="18023">MKKDLVNELLQLNDWVLNLNRLEKETIYQPTAKDKWSIAEIISHLMFWDRYILEERMPFMVPNVSLKSNINVNEMNSKASEYSHSNPFDEIIDNLIDFRQKIVSILEQKTEKELYSNFKINDTELDLISYFNGTVVHDRHHMKQIDNFLNS</sequence>
<accession>A0A6N9Q0T4</accession>
<feature type="domain" description="DinB-like" evidence="1">
    <location>
        <begin position="19"/>
        <end position="145"/>
    </location>
</feature>
<evidence type="ECO:0000313" key="2">
    <source>
        <dbReference type="EMBL" id="NBI27604.1"/>
    </source>
</evidence>
<reference evidence="2 3" key="1">
    <citation type="submission" date="2019-01" db="EMBL/GenBank/DDBJ databases">
        <title>Chengkuizengella sp. nov., isolated from deep-sea sediment of East Pacific Ocean.</title>
        <authorList>
            <person name="Yang J."/>
            <person name="Lai Q."/>
            <person name="Shao Z."/>
        </authorList>
    </citation>
    <scope>NUCLEOTIDE SEQUENCE [LARGE SCALE GENOMIC DNA]</scope>
    <source>
        <strain evidence="2 3">YPA3-1-1</strain>
    </source>
</reference>
<dbReference type="InterPro" id="IPR024775">
    <property type="entry name" value="DinB-like"/>
</dbReference>
<dbReference type="Gene3D" id="1.20.120.450">
    <property type="entry name" value="dinb family like domain"/>
    <property type="match status" value="1"/>
</dbReference>
<dbReference type="OrthoDB" id="2964295at2"/>
<evidence type="ECO:0000313" key="3">
    <source>
        <dbReference type="Proteomes" id="UP000448943"/>
    </source>
</evidence>
<dbReference type="InterPro" id="IPR034660">
    <property type="entry name" value="DinB/YfiT-like"/>
</dbReference>
<dbReference type="AlphaFoldDB" id="A0A6N9Q0T4"/>
<organism evidence="2 3">
    <name type="scientific">Chengkuizengella marina</name>
    <dbReference type="NCBI Taxonomy" id="2507566"/>
    <lineage>
        <taxon>Bacteria</taxon>
        <taxon>Bacillati</taxon>
        <taxon>Bacillota</taxon>
        <taxon>Bacilli</taxon>
        <taxon>Bacillales</taxon>
        <taxon>Paenibacillaceae</taxon>
        <taxon>Chengkuizengella</taxon>
    </lineage>
</organism>
<dbReference type="Pfam" id="PF12867">
    <property type="entry name" value="DinB_2"/>
    <property type="match status" value="1"/>
</dbReference>
<evidence type="ECO:0000259" key="1">
    <source>
        <dbReference type="Pfam" id="PF12867"/>
    </source>
</evidence>
<dbReference type="SUPFAM" id="SSF109854">
    <property type="entry name" value="DinB/YfiT-like putative metalloenzymes"/>
    <property type="match status" value="1"/>
</dbReference>
<dbReference type="Proteomes" id="UP000448943">
    <property type="component" value="Unassembled WGS sequence"/>
</dbReference>
<proteinExistence type="predicted"/>
<gene>
    <name evidence="2" type="ORF">ERL59_01295</name>
</gene>
<dbReference type="EMBL" id="SIJB01000004">
    <property type="protein sequence ID" value="NBI27604.1"/>
    <property type="molecule type" value="Genomic_DNA"/>
</dbReference>
<comment type="caution">
    <text evidence="2">The sequence shown here is derived from an EMBL/GenBank/DDBJ whole genome shotgun (WGS) entry which is preliminary data.</text>
</comment>
<dbReference type="RefSeq" id="WP_160643700.1">
    <property type="nucleotide sequence ID" value="NZ_SIJB01000004.1"/>
</dbReference>
<name>A0A6N9Q0T4_9BACL</name>
<keyword evidence="3" id="KW-1185">Reference proteome</keyword>